<sequence>MTRSTTQICSFNDSSEWKLVVEPARLNLHIHSMGHKIIIEVVVFKSSNEYGPYRIFSSVVASGRHKGKDESLTEVGAEQWHEAYGIG</sequence>
<organism evidence="3">
    <name type="scientific">Haemonchus placei</name>
    <name type="common">Barber's pole worm</name>
    <dbReference type="NCBI Taxonomy" id="6290"/>
    <lineage>
        <taxon>Eukaryota</taxon>
        <taxon>Metazoa</taxon>
        <taxon>Ecdysozoa</taxon>
        <taxon>Nematoda</taxon>
        <taxon>Chromadorea</taxon>
        <taxon>Rhabditida</taxon>
        <taxon>Rhabditina</taxon>
        <taxon>Rhabditomorpha</taxon>
        <taxon>Strongyloidea</taxon>
        <taxon>Trichostrongylidae</taxon>
        <taxon>Haemonchus</taxon>
    </lineage>
</organism>
<dbReference type="EMBL" id="UZAF01016277">
    <property type="protein sequence ID" value="VDO24602.1"/>
    <property type="molecule type" value="Genomic_DNA"/>
</dbReference>
<reference evidence="3" key="1">
    <citation type="submission" date="2017-02" db="UniProtKB">
        <authorList>
            <consortium name="WormBaseParasite"/>
        </authorList>
    </citation>
    <scope>IDENTIFICATION</scope>
</reference>
<gene>
    <name evidence="1" type="ORF">HPLM_LOCUS5010</name>
</gene>
<protein>
    <submittedName>
        <fullName evidence="3">SUN domain-containing protein</fullName>
    </submittedName>
</protein>
<keyword evidence="2" id="KW-1185">Reference proteome</keyword>
<accession>A0A0N4W513</accession>
<dbReference type="WBParaSite" id="HPLM_0000501801-mRNA-1">
    <property type="protein sequence ID" value="HPLM_0000501801-mRNA-1"/>
    <property type="gene ID" value="HPLM_0000501801"/>
</dbReference>
<evidence type="ECO:0000313" key="1">
    <source>
        <dbReference type="EMBL" id="VDO24602.1"/>
    </source>
</evidence>
<proteinExistence type="predicted"/>
<dbReference type="AlphaFoldDB" id="A0A0N4W513"/>
<reference evidence="1 2" key="2">
    <citation type="submission" date="2018-11" db="EMBL/GenBank/DDBJ databases">
        <authorList>
            <consortium name="Pathogen Informatics"/>
        </authorList>
    </citation>
    <scope>NUCLEOTIDE SEQUENCE [LARGE SCALE GENOMIC DNA]</scope>
    <source>
        <strain evidence="1 2">MHpl1</strain>
    </source>
</reference>
<dbReference type="Proteomes" id="UP000268014">
    <property type="component" value="Unassembled WGS sequence"/>
</dbReference>
<evidence type="ECO:0000313" key="3">
    <source>
        <dbReference type="WBParaSite" id="HPLM_0000501801-mRNA-1"/>
    </source>
</evidence>
<name>A0A0N4W513_HAEPC</name>
<evidence type="ECO:0000313" key="2">
    <source>
        <dbReference type="Proteomes" id="UP000268014"/>
    </source>
</evidence>